<dbReference type="RefSeq" id="WP_063142622.1">
    <property type="nucleotide sequence ID" value="NZ_CP083862.1"/>
</dbReference>
<evidence type="ECO:0000313" key="3">
    <source>
        <dbReference type="Proteomes" id="UP000230495"/>
    </source>
</evidence>
<sequence length="189" mass="20548">MKPTYEELEAKCAALAAENEGLKSNLMYWNSEDAEPARSPLDIAHESSFGEGVEFDVQVAARMPSMTYRVVRRTTYSTEIELVSGGIPETPATDAFLAEVRASAIPEGYVLVPQEMHLSSEAMEGICFHCGDGDHKFGEFTDGTLFVGEVDYGDGKKVHGLHIATADYPEEGCATICEFAAQLRKGVQS</sequence>
<dbReference type="OrthoDB" id="6615224at2"/>
<reference evidence="1 3" key="1">
    <citation type="journal article" date="2017" name="J. Antimicrob. Chemother.">
        <title>Characterization of the population structure, drug resistance mechanisms and plasmids of the community-associated Enterobacter cloacae complex in China.</title>
        <authorList>
            <person name="Zhou K."/>
            <person name="Yu W."/>
            <person name="Cao X."/>
            <person name="Shen P."/>
            <person name="Lu H."/>
            <person name="Luo Q."/>
            <person name="Rossen J.W.A."/>
            <person name="Xiao Y."/>
        </authorList>
    </citation>
    <scope>NUCLEOTIDE SEQUENCE [LARGE SCALE GENOMIC DNA]</scope>
    <source>
        <strain evidence="1">ECC1097</strain>
    </source>
</reference>
<name>A0A2J0PCB8_9ENTR</name>
<dbReference type="AlphaFoldDB" id="A0A2J0PCB8"/>
<dbReference type="EMBL" id="NEEU01000038">
    <property type="protein sequence ID" value="PJD66212.1"/>
    <property type="molecule type" value="Genomic_DNA"/>
</dbReference>
<dbReference type="Proteomes" id="UP001228563">
    <property type="component" value="Chromosome"/>
</dbReference>
<evidence type="ECO:0000313" key="1">
    <source>
        <dbReference type="EMBL" id="PJD66212.1"/>
    </source>
</evidence>
<accession>A0A2J0PCB8</accession>
<proteinExistence type="predicted"/>
<evidence type="ECO:0000313" key="2">
    <source>
        <dbReference type="EMBL" id="WMT64143.1"/>
    </source>
</evidence>
<dbReference type="EMBL" id="CP096849">
    <property type="protein sequence ID" value="WMT64143.1"/>
    <property type="molecule type" value="Genomic_DNA"/>
</dbReference>
<dbReference type="Proteomes" id="UP000230495">
    <property type="component" value="Unassembled WGS sequence"/>
</dbReference>
<gene>
    <name evidence="1" type="ORF">B9Q37_25090</name>
    <name evidence="2" type="ORF">M2B19_14510</name>
</gene>
<protein>
    <submittedName>
        <fullName evidence="1">Uncharacterized protein</fullName>
    </submittedName>
</protein>
<reference evidence="2" key="2">
    <citation type="submission" date="2022-04" db="EMBL/GenBank/DDBJ databases">
        <title>Co-occurrence of mcr-9 and blaNDM-1 in multidrug-resistant Enterobacter kobei strain isolated from an infant with urinary infection.</title>
        <authorList>
            <person name="Zeng H."/>
        </authorList>
    </citation>
    <scope>NUCLEOTIDE SEQUENCE</scope>
    <source>
        <strain evidence="2">EC1382</strain>
    </source>
</reference>
<organism evidence="1">
    <name type="scientific">Enterobacter kobei</name>
    <dbReference type="NCBI Taxonomy" id="208224"/>
    <lineage>
        <taxon>Bacteria</taxon>
        <taxon>Pseudomonadati</taxon>
        <taxon>Pseudomonadota</taxon>
        <taxon>Gammaproteobacteria</taxon>
        <taxon>Enterobacterales</taxon>
        <taxon>Enterobacteriaceae</taxon>
        <taxon>Enterobacter</taxon>
        <taxon>Enterobacter cloacae complex</taxon>
    </lineage>
</organism>